<proteinExistence type="predicted"/>
<sequence>MVQHEKYRQARARFLCPPSLRGQHRFTDPAGGRTYCRSVEGKIRNYGLGHQELGLTLDRLRRHFVDGVNEDPQSPVNADGRLTS</sequence>
<comment type="caution">
    <text evidence="1">The sequence shown here is derived from an EMBL/GenBank/DDBJ whole genome shotgun (WGS) entry which is preliminary data.</text>
</comment>
<gene>
    <name evidence="1" type="ORF">E3A20_16280</name>
</gene>
<evidence type="ECO:0000313" key="2">
    <source>
        <dbReference type="Proteomes" id="UP000321083"/>
    </source>
</evidence>
<name>A0A5C6M8B4_9PLAN</name>
<dbReference type="Proteomes" id="UP000321083">
    <property type="component" value="Unassembled WGS sequence"/>
</dbReference>
<organism evidence="1 2">
    <name type="scientific">Planctomyces bekefii</name>
    <dbReference type="NCBI Taxonomy" id="1653850"/>
    <lineage>
        <taxon>Bacteria</taxon>
        <taxon>Pseudomonadati</taxon>
        <taxon>Planctomycetota</taxon>
        <taxon>Planctomycetia</taxon>
        <taxon>Planctomycetales</taxon>
        <taxon>Planctomycetaceae</taxon>
        <taxon>Planctomyces</taxon>
    </lineage>
</organism>
<reference evidence="1 2" key="2">
    <citation type="submission" date="2019-08" db="EMBL/GenBank/DDBJ databases">
        <authorList>
            <person name="Henke P."/>
        </authorList>
    </citation>
    <scope>NUCLEOTIDE SEQUENCE [LARGE SCALE GENOMIC DNA]</scope>
    <source>
        <strain evidence="1">Phe10_nw2017</strain>
    </source>
</reference>
<dbReference type="EMBL" id="SRHE01000336">
    <property type="protein sequence ID" value="TWW09241.1"/>
    <property type="molecule type" value="Genomic_DNA"/>
</dbReference>
<protein>
    <submittedName>
        <fullName evidence="1">Uncharacterized protein</fullName>
    </submittedName>
</protein>
<accession>A0A5C6M8B4</accession>
<evidence type="ECO:0000313" key="1">
    <source>
        <dbReference type="EMBL" id="TWW09241.1"/>
    </source>
</evidence>
<keyword evidence="2" id="KW-1185">Reference proteome</keyword>
<reference evidence="1 2" key="1">
    <citation type="submission" date="2019-08" db="EMBL/GenBank/DDBJ databases">
        <title>100 year-old enigma solved: identification of Planctomyces bekefii, the type genus and species of the phylum Planctomycetes.</title>
        <authorList>
            <person name="Svetlana D.N."/>
            <person name="Overmann J."/>
        </authorList>
    </citation>
    <scope>NUCLEOTIDE SEQUENCE [LARGE SCALE GENOMIC DNA]</scope>
    <source>
        <strain evidence="1">Phe10_nw2017</strain>
    </source>
</reference>
<dbReference type="AlphaFoldDB" id="A0A5C6M8B4"/>